<protein>
    <submittedName>
        <fullName evidence="1">Uncharacterized protein</fullName>
    </submittedName>
</protein>
<dbReference type="RefSeq" id="WP_344912104.1">
    <property type="nucleotide sequence ID" value="NZ_BAABDL010000085.1"/>
</dbReference>
<comment type="caution">
    <text evidence="1">The sequence shown here is derived from an EMBL/GenBank/DDBJ whole genome shotgun (WGS) entry which is preliminary data.</text>
</comment>
<dbReference type="Pfam" id="PF19618">
    <property type="entry name" value="DUF6123"/>
    <property type="match status" value="1"/>
</dbReference>
<dbReference type="InterPro" id="IPR046126">
    <property type="entry name" value="DUF6123"/>
</dbReference>
<evidence type="ECO:0000313" key="2">
    <source>
        <dbReference type="Proteomes" id="UP001501734"/>
    </source>
</evidence>
<gene>
    <name evidence="1" type="ORF">GCM10022410_16520</name>
</gene>
<dbReference type="EMBL" id="BAABDL010000085">
    <property type="protein sequence ID" value="GAA4071576.1"/>
    <property type="molecule type" value="Genomic_DNA"/>
</dbReference>
<dbReference type="Proteomes" id="UP001501734">
    <property type="component" value="Unassembled WGS sequence"/>
</dbReference>
<reference evidence="2" key="1">
    <citation type="journal article" date="2019" name="Int. J. Syst. Evol. Microbiol.">
        <title>The Global Catalogue of Microorganisms (GCM) 10K type strain sequencing project: providing services to taxonomists for standard genome sequencing and annotation.</title>
        <authorList>
            <consortium name="The Broad Institute Genomics Platform"/>
            <consortium name="The Broad Institute Genome Sequencing Center for Infectious Disease"/>
            <person name="Wu L."/>
            <person name="Ma J."/>
        </authorList>
    </citation>
    <scope>NUCLEOTIDE SEQUENCE [LARGE SCALE GENOMIC DNA]</scope>
    <source>
        <strain evidence="2">JCM 17250</strain>
    </source>
</reference>
<keyword evidence="2" id="KW-1185">Reference proteome</keyword>
<name>A0ABP7VPH9_9BACI</name>
<proteinExistence type="predicted"/>
<accession>A0ABP7VPH9</accession>
<organism evidence="1 2">
    <name type="scientific">Amphibacillus indicireducens</name>
    <dbReference type="NCBI Taxonomy" id="1076330"/>
    <lineage>
        <taxon>Bacteria</taxon>
        <taxon>Bacillati</taxon>
        <taxon>Bacillota</taxon>
        <taxon>Bacilli</taxon>
        <taxon>Bacillales</taxon>
        <taxon>Bacillaceae</taxon>
        <taxon>Amphibacillus</taxon>
    </lineage>
</organism>
<evidence type="ECO:0000313" key="1">
    <source>
        <dbReference type="EMBL" id="GAA4071576.1"/>
    </source>
</evidence>
<sequence>MKYYQSLADYLEKLWDKGFKLTDEQVRFIYFAKKFTNSSEWHACVALENTLKLKYHFNGSFYISLLELLNEYQVGTRKEIVHLLKQKGIF</sequence>